<dbReference type="GO" id="GO:0016491">
    <property type="term" value="F:oxidoreductase activity"/>
    <property type="evidence" value="ECO:0007669"/>
    <property type="project" value="UniProtKB-KW"/>
</dbReference>
<dbReference type="InterPro" id="IPR033248">
    <property type="entry name" value="Transketolase_C"/>
</dbReference>
<dbReference type="SUPFAM" id="SSF52922">
    <property type="entry name" value="TK C-terminal domain-like"/>
    <property type="match status" value="1"/>
</dbReference>
<dbReference type="InterPro" id="IPR009014">
    <property type="entry name" value="Transketo_C/PFOR_II"/>
</dbReference>
<evidence type="ECO:0000259" key="4">
    <source>
        <dbReference type="SMART" id="SM00861"/>
    </source>
</evidence>
<dbReference type="PANTHER" id="PTHR43257:SF2">
    <property type="entry name" value="PYRUVATE DEHYDROGENASE E1 COMPONENT SUBUNIT BETA"/>
    <property type="match status" value="1"/>
</dbReference>
<keyword evidence="6" id="KW-1185">Reference proteome</keyword>
<dbReference type="Proteomes" id="UP001595711">
    <property type="component" value="Unassembled WGS sequence"/>
</dbReference>
<evidence type="ECO:0000256" key="3">
    <source>
        <dbReference type="ARBA" id="ARBA00023052"/>
    </source>
</evidence>
<dbReference type="EC" id="1.2.4.-" evidence="5"/>
<dbReference type="Gene3D" id="3.40.50.920">
    <property type="match status" value="1"/>
</dbReference>
<reference evidence="6" key="1">
    <citation type="journal article" date="2019" name="Int. J. Syst. Evol. Microbiol.">
        <title>The Global Catalogue of Microorganisms (GCM) 10K type strain sequencing project: providing services to taxonomists for standard genome sequencing and annotation.</title>
        <authorList>
            <consortium name="The Broad Institute Genomics Platform"/>
            <consortium name="The Broad Institute Genome Sequencing Center for Infectious Disease"/>
            <person name="Wu L."/>
            <person name="Ma J."/>
        </authorList>
    </citation>
    <scope>NUCLEOTIDE SEQUENCE [LARGE SCALE GENOMIC DNA]</scope>
    <source>
        <strain evidence="6">KCTC 42182</strain>
    </source>
</reference>
<gene>
    <name evidence="5" type="ORF">ACFOOQ_04815</name>
</gene>
<dbReference type="Pfam" id="PF02779">
    <property type="entry name" value="Transket_pyr"/>
    <property type="match status" value="1"/>
</dbReference>
<keyword evidence="2 5" id="KW-0560">Oxidoreductase</keyword>
<proteinExistence type="predicted"/>
<sequence length="365" mass="38688">MPEQPAAGMRTISYAEAVREALIESGKKDANVIFFAEGIQDPAAVFGTTRGLAEACGSNRVIEMPVSENGLTGVAVGAALLGKRPVISFHRVEFALLALDQILNNAGKAHYISGGRHKVPLVIRMVVGRGWGQGPEHSQSLEALFAMMPGVKTVMPAFPADAKGLIAGAIADDNPVMVIEHRWCHYATGHVPEGYYSLTLDGPQVVEAGGDVTIVTTSYMTLEALRASKVLRAIGVNAEIIDLRVLRPLNMQPILASLAKTGRLVTVDTGWRTLGMGAEIVACAATEGFGLLKAPPQRLGMPDHPTPSSRGMVPGVYPDAIRIVRTVAGMLGLSADRLAAAEEQLAQERGDLPVDVPDPFFKGPF</sequence>
<organism evidence="5 6">
    <name type="scientific">Ferrovibrio xuzhouensis</name>
    <dbReference type="NCBI Taxonomy" id="1576914"/>
    <lineage>
        <taxon>Bacteria</taxon>
        <taxon>Pseudomonadati</taxon>
        <taxon>Pseudomonadota</taxon>
        <taxon>Alphaproteobacteria</taxon>
        <taxon>Rhodospirillales</taxon>
        <taxon>Rhodospirillaceae</taxon>
        <taxon>Ferrovibrio</taxon>
    </lineage>
</organism>
<comment type="cofactor">
    <cofactor evidence="1">
        <name>thiamine diphosphate</name>
        <dbReference type="ChEBI" id="CHEBI:58937"/>
    </cofactor>
</comment>
<dbReference type="SMART" id="SM00861">
    <property type="entry name" value="Transket_pyr"/>
    <property type="match status" value="1"/>
</dbReference>
<evidence type="ECO:0000256" key="2">
    <source>
        <dbReference type="ARBA" id="ARBA00023002"/>
    </source>
</evidence>
<dbReference type="RefSeq" id="WP_379722378.1">
    <property type="nucleotide sequence ID" value="NZ_JBHRYJ010000001.1"/>
</dbReference>
<protein>
    <submittedName>
        <fullName evidence="5">Alpha-ketoacid dehydrogenase subunit beta</fullName>
        <ecNumber evidence="5">1.2.4.-</ecNumber>
    </submittedName>
</protein>
<comment type="caution">
    <text evidence="5">The sequence shown here is derived from an EMBL/GenBank/DDBJ whole genome shotgun (WGS) entry which is preliminary data.</text>
</comment>
<dbReference type="EMBL" id="JBHRYJ010000001">
    <property type="protein sequence ID" value="MFC3674855.1"/>
    <property type="molecule type" value="Genomic_DNA"/>
</dbReference>
<dbReference type="InterPro" id="IPR005475">
    <property type="entry name" value="Transketolase-like_Pyr-bd"/>
</dbReference>
<evidence type="ECO:0000313" key="5">
    <source>
        <dbReference type="EMBL" id="MFC3674855.1"/>
    </source>
</evidence>
<dbReference type="Pfam" id="PF02780">
    <property type="entry name" value="Transketolase_C"/>
    <property type="match status" value="1"/>
</dbReference>
<keyword evidence="3" id="KW-0786">Thiamine pyrophosphate</keyword>
<dbReference type="SUPFAM" id="SSF52518">
    <property type="entry name" value="Thiamin diphosphate-binding fold (THDP-binding)"/>
    <property type="match status" value="1"/>
</dbReference>
<dbReference type="InterPro" id="IPR029061">
    <property type="entry name" value="THDP-binding"/>
</dbReference>
<evidence type="ECO:0000313" key="6">
    <source>
        <dbReference type="Proteomes" id="UP001595711"/>
    </source>
</evidence>
<name>A0ABV7VBK6_9PROT</name>
<feature type="domain" description="Transketolase-like pyrimidine-binding" evidence="4">
    <location>
        <begin position="12"/>
        <end position="187"/>
    </location>
</feature>
<dbReference type="PANTHER" id="PTHR43257">
    <property type="entry name" value="PYRUVATE DEHYDROGENASE E1 COMPONENT BETA SUBUNIT"/>
    <property type="match status" value="1"/>
</dbReference>
<accession>A0ABV7VBK6</accession>
<evidence type="ECO:0000256" key="1">
    <source>
        <dbReference type="ARBA" id="ARBA00001964"/>
    </source>
</evidence>
<dbReference type="Gene3D" id="3.40.50.970">
    <property type="match status" value="1"/>
</dbReference>